<sequence>MTTTASILRAQFSQLKEKNKDNSLLEITQEIIGAGWRLVSAKFYLRKCNKIGSMVSTNGKPIIKNKGFISLGDKVRIWSNFNPTQIYVHKGAKFIVGSNSRINGVHITVKSEVTIGKNVRIAPYVLILDSDFHSATDHFSDGKTSSVTIGDNVWIATKSMILKGVTVGEGAVIAAGSVVTKDVPPYTVVAGVPAKVIKKLHH</sequence>
<organism evidence="4 5">
    <name type="scientific">Sporocytophaga myxococcoides</name>
    <dbReference type="NCBI Taxonomy" id="153721"/>
    <lineage>
        <taxon>Bacteria</taxon>
        <taxon>Pseudomonadati</taxon>
        <taxon>Bacteroidota</taxon>
        <taxon>Cytophagia</taxon>
        <taxon>Cytophagales</taxon>
        <taxon>Cytophagaceae</taxon>
        <taxon>Sporocytophaga</taxon>
    </lineage>
</organism>
<dbReference type="STRING" id="153721.MYP_572"/>
<keyword evidence="2" id="KW-0677">Repeat</keyword>
<dbReference type="PROSITE" id="PS00101">
    <property type="entry name" value="HEXAPEP_TRANSFERASES"/>
    <property type="match status" value="1"/>
</dbReference>
<dbReference type="GO" id="GO:0016746">
    <property type="term" value="F:acyltransferase activity"/>
    <property type="evidence" value="ECO:0007669"/>
    <property type="project" value="UniProtKB-KW"/>
</dbReference>
<evidence type="ECO:0000256" key="2">
    <source>
        <dbReference type="ARBA" id="ARBA00022737"/>
    </source>
</evidence>
<name>A0A098L904_9BACT</name>
<gene>
    <name evidence="4" type="ORF">MYP_572</name>
</gene>
<reference evidence="4 5" key="1">
    <citation type="submission" date="2014-09" db="EMBL/GenBank/DDBJ databases">
        <title>Sporocytophaga myxococcoides PG-01 genome sequencing.</title>
        <authorList>
            <person name="Liu L."/>
            <person name="Gao P.J."/>
            <person name="Chen G.J."/>
            <person name="Wang L.S."/>
        </authorList>
    </citation>
    <scope>NUCLEOTIDE SEQUENCE [LARGE SCALE GENOMIC DNA]</scope>
    <source>
        <strain evidence="4 5">PG-01</strain>
    </source>
</reference>
<evidence type="ECO:0000256" key="3">
    <source>
        <dbReference type="ARBA" id="ARBA00023315"/>
    </source>
</evidence>
<dbReference type="EMBL" id="BBLT01000001">
    <property type="protein sequence ID" value="GAL83346.1"/>
    <property type="molecule type" value="Genomic_DNA"/>
</dbReference>
<dbReference type="InterPro" id="IPR001451">
    <property type="entry name" value="Hexapep"/>
</dbReference>
<dbReference type="Proteomes" id="UP000030185">
    <property type="component" value="Unassembled WGS sequence"/>
</dbReference>
<evidence type="ECO:0000313" key="5">
    <source>
        <dbReference type="Proteomes" id="UP000030185"/>
    </source>
</evidence>
<evidence type="ECO:0008006" key="6">
    <source>
        <dbReference type="Google" id="ProtNLM"/>
    </source>
</evidence>
<dbReference type="OrthoDB" id="755870at2"/>
<dbReference type="RefSeq" id="WP_052429910.1">
    <property type="nucleotide sequence ID" value="NZ_BBLT01000001.1"/>
</dbReference>
<dbReference type="InterPro" id="IPR018357">
    <property type="entry name" value="Hexapep_transf_CS"/>
</dbReference>
<evidence type="ECO:0000256" key="1">
    <source>
        <dbReference type="ARBA" id="ARBA00022679"/>
    </source>
</evidence>
<dbReference type="eggNOG" id="COG0110">
    <property type="taxonomic scope" value="Bacteria"/>
</dbReference>
<dbReference type="Gene3D" id="2.160.10.10">
    <property type="entry name" value="Hexapeptide repeat proteins"/>
    <property type="match status" value="1"/>
</dbReference>
<keyword evidence="3" id="KW-0012">Acyltransferase</keyword>
<protein>
    <recommendedName>
        <fullName evidence="6">Acetyltransferase</fullName>
    </recommendedName>
</protein>
<dbReference type="PANTHER" id="PTHR23416:SF78">
    <property type="entry name" value="LIPOPOLYSACCHARIDE BIOSYNTHESIS O-ACETYL TRANSFERASE WBBJ-RELATED"/>
    <property type="match status" value="1"/>
</dbReference>
<evidence type="ECO:0000313" key="4">
    <source>
        <dbReference type="EMBL" id="GAL83346.1"/>
    </source>
</evidence>
<dbReference type="CDD" id="cd04647">
    <property type="entry name" value="LbH_MAT_like"/>
    <property type="match status" value="1"/>
</dbReference>
<dbReference type="AlphaFoldDB" id="A0A098L904"/>
<proteinExistence type="predicted"/>
<dbReference type="InterPro" id="IPR011004">
    <property type="entry name" value="Trimer_LpxA-like_sf"/>
</dbReference>
<dbReference type="SUPFAM" id="SSF51161">
    <property type="entry name" value="Trimeric LpxA-like enzymes"/>
    <property type="match status" value="1"/>
</dbReference>
<keyword evidence="1" id="KW-0808">Transferase</keyword>
<dbReference type="InterPro" id="IPR051159">
    <property type="entry name" value="Hexapeptide_acetyltransf"/>
</dbReference>
<keyword evidence="5" id="KW-1185">Reference proteome</keyword>
<dbReference type="Pfam" id="PF00132">
    <property type="entry name" value="Hexapep"/>
    <property type="match status" value="1"/>
</dbReference>
<accession>A0A098L904</accession>
<dbReference type="PANTHER" id="PTHR23416">
    <property type="entry name" value="SIALIC ACID SYNTHASE-RELATED"/>
    <property type="match status" value="1"/>
</dbReference>
<comment type="caution">
    <text evidence="4">The sequence shown here is derived from an EMBL/GenBank/DDBJ whole genome shotgun (WGS) entry which is preliminary data.</text>
</comment>